<dbReference type="OrthoDB" id="9776898at2"/>
<dbReference type="PANTHER" id="PTHR47017">
    <property type="entry name" value="ACYL-COA"/>
    <property type="match status" value="1"/>
</dbReference>
<dbReference type="PANTHER" id="PTHR47017:SF1">
    <property type="entry name" value="ACYL-COA"/>
    <property type="match status" value="1"/>
</dbReference>
<protein>
    <submittedName>
        <fullName evidence="1">Uncharacterized protein</fullName>
    </submittedName>
</protein>
<dbReference type="Pfam" id="PF04339">
    <property type="entry name" value="FemAB_like"/>
    <property type="match status" value="1"/>
</dbReference>
<dbReference type="InterPro" id="IPR007434">
    <property type="entry name" value="FemAB-like"/>
</dbReference>
<sequence length="424" mass="47034">MSPSPAEESRTVAVSIADRISAIGRDAWDSLANPGWTIGPGGRIERTDAAARPFNPFVAHDFLDALEASGTVDAATGWMPQHIFIAEDDGTPRAAVPAYLKSHSRGEYVFDWGWADAFERAGGRYYPKLQVAVPFTPVTGPRLLVKEDGNAAAGRALLAGALEQVAVARRASSVHVTFPEDEDWQALVEAGWLARYDHQFQWFNEGYRDFEDFLAAFASRKRKQIRRERREALADGISIVHRTGADITEADWDAFYEFYTDTGARKWGTPYLNRTFFSLIGERMAERILLIFAVRDGRPIAGALNLIGSDTLFGRYWGAVEDHPFLHFEVCYHQAVEFALAHGLSRVEAGAQGEHKAARGYRPVLTRSAHWIAHGGLRDAVADFLARERPAVEAETEYLAETGPFRKNFAASTDEEADRDGKAT</sequence>
<dbReference type="InterPro" id="IPR016181">
    <property type="entry name" value="Acyl_CoA_acyltransferase"/>
</dbReference>
<dbReference type="STRING" id="1123029.SAMN02745172_00612"/>
<dbReference type="Proteomes" id="UP000186406">
    <property type="component" value="Unassembled WGS sequence"/>
</dbReference>
<dbReference type="AlphaFoldDB" id="A0A1M7Z8C4"/>
<keyword evidence="2" id="KW-1185">Reference proteome</keyword>
<organism evidence="1 2">
    <name type="scientific">Pseudoxanthobacter soli DSM 19599</name>
    <dbReference type="NCBI Taxonomy" id="1123029"/>
    <lineage>
        <taxon>Bacteria</taxon>
        <taxon>Pseudomonadati</taxon>
        <taxon>Pseudomonadota</taxon>
        <taxon>Alphaproteobacteria</taxon>
        <taxon>Hyphomicrobiales</taxon>
        <taxon>Segnochrobactraceae</taxon>
        <taxon>Pseudoxanthobacter</taxon>
    </lineage>
</organism>
<proteinExistence type="predicted"/>
<name>A0A1M7Z8C4_9HYPH</name>
<dbReference type="SUPFAM" id="SSF55729">
    <property type="entry name" value="Acyl-CoA N-acyltransferases (Nat)"/>
    <property type="match status" value="1"/>
</dbReference>
<evidence type="ECO:0000313" key="2">
    <source>
        <dbReference type="Proteomes" id="UP000186406"/>
    </source>
</evidence>
<dbReference type="Gene3D" id="3.40.630.30">
    <property type="match status" value="1"/>
</dbReference>
<dbReference type="RefSeq" id="WP_139282382.1">
    <property type="nucleotide sequence ID" value="NZ_FRXO01000001.1"/>
</dbReference>
<gene>
    <name evidence="1" type="ORF">SAMN02745172_00612</name>
</gene>
<reference evidence="1 2" key="1">
    <citation type="submission" date="2016-12" db="EMBL/GenBank/DDBJ databases">
        <authorList>
            <person name="Song W.-J."/>
            <person name="Kurnit D.M."/>
        </authorList>
    </citation>
    <scope>NUCLEOTIDE SEQUENCE [LARGE SCALE GENOMIC DNA]</scope>
    <source>
        <strain evidence="1 2">DSM 19599</strain>
    </source>
</reference>
<dbReference type="EMBL" id="FRXO01000001">
    <property type="protein sequence ID" value="SHO61135.1"/>
    <property type="molecule type" value="Genomic_DNA"/>
</dbReference>
<accession>A0A1M7Z8C4</accession>
<evidence type="ECO:0000313" key="1">
    <source>
        <dbReference type="EMBL" id="SHO61135.1"/>
    </source>
</evidence>